<dbReference type="EC" id="4.1.1.1" evidence="4"/>
<feature type="binding site" evidence="11">
    <location>
        <position position="474"/>
    </location>
    <ligand>
        <name>Mg(2+)</name>
        <dbReference type="ChEBI" id="CHEBI:18420"/>
    </ligand>
</feature>
<accession>A0AAN7H025</accession>
<dbReference type="InterPro" id="IPR011766">
    <property type="entry name" value="TPP_enzyme_TPP-bd"/>
</dbReference>
<evidence type="ECO:0000259" key="14">
    <source>
        <dbReference type="Pfam" id="PF02775"/>
    </source>
</evidence>
<dbReference type="SUPFAM" id="SSF52467">
    <property type="entry name" value="DHS-like NAD/FAD-binding domain"/>
    <property type="match status" value="1"/>
</dbReference>
<comment type="cofactor">
    <cofactor evidence="2">
        <name>thiamine diphosphate</name>
        <dbReference type="ChEBI" id="CHEBI:58937"/>
    </cofactor>
</comment>
<dbReference type="CDD" id="cd07038">
    <property type="entry name" value="TPP_PYR_PDC_IPDC_like"/>
    <property type="match status" value="1"/>
</dbReference>
<feature type="domain" description="Thiamine pyrophosphate enzyme TPP-binding" evidence="14">
    <location>
        <begin position="399"/>
        <end position="486"/>
    </location>
</feature>
<keyword evidence="7" id="KW-0210">Decarboxylase</keyword>
<dbReference type="GO" id="GO:0005829">
    <property type="term" value="C:cytosol"/>
    <property type="evidence" value="ECO:0007669"/>
    <property type="project" value="TreeGrafter"/>
</dbReference>
<evidence type="ECO:0000256" key="6">
    <source>
        <dbReference type="ARBA" id="ARBA00022723"/>
    </source>
</evidence>
<evidence type="ECO:0000313" key="17">
    <source>
        <dbReference type="Proteomes" id="UP001301958"/>
    </source>
</evidence>
<comment type="catalytic activity">
    <reaction evidence="1">
        <text>a 2-oxocarboxylate + H(+) = an aldehyde + CO2</text>
        <dbReference type="Rhea" id="RHEA:11628"/>
        <dbReference type="ChEBI" id="CHEBI:15378"/>
        <dbReference type="ChEBI" id="CHEBI:16526"/>
        <dbReference type="ChEBI" id="CHEBI:17478"/>
        <dbReference type="ChEBI" id="CHEBI:35179"/>
        <dbReference type="EC" id="4.1.1.1"/>
    </reaction>
</comment>
<dbReference type="EMBL" id="MU865322">
    <property type="protein sequence ID" value="KAK4228138.1"/>
    <property type="molecule type" value="Genomic_DNA"/>
</dbReference>
<reference evidence="16" key="2">
    <citation type="submission" date="2023-05" db="EMBL/GenBank/DDBJ databases">
        <authorList>
            <consortium name="Lawrence Berkeley National Laboratory"/>
            <person name="Steindorff A."/>
            <person name="Hensen N."/>
            <person name="Bonometti L."/>
            <person name="Westerberg I."/>
            <person name="Brannstrom I.O."/>
            <person name="Guillou S."/>
            <person name="Cros-Aarteil S."/>
            <person name="Calhoun S."/>
            <person name="Haridas S."/>
            <person name="Kuo A."/>
            <person name="Mondo S."/>
            <person name="Pangilinan J."/>
            <person name="Riley R."/>
            <person name="Labutti K."/>
            <person name="Andreopoulos B."/>
            <person name="Lipzen A."/>
            <person name="Chen C."/>
            <person name="Yanf M."/>
            <person name="Daum C."/>
            <person name="Ng V."/>
            <person name="Clum A."/>
            <person name="Ohm R."/>
            <person name="Martin F."/>
            <person name="Silar P."/>
            <person name="Natvig D."/>
            <person name="Lalanne C."/>
            <person name="Gautier V."/>
            <person name="Ament-Velasquez S.L."/>
            <person name="Kruys A."/>
            <person name="Hutchinson M.I."/>
            <person name="Powell A.J."/>
            <person name="Barry K."/>
            <person name="Miller A.N."/>
            <person name="Grigoriev I.V."/>
            <person name="Debuchy R."/>
            <person name="Gladieux P."/>
            <person name="Thoren M.H."/>
            <person name="Johannesson H."/>
        </authorList>
    </citation>
    <scope>NUCLEOTIDE SEQUENCE</scope>
    <source>
        <strain evidence="16">CBS 990.96</strain>
    </source>
</reference>
<dbReference type="SUPFAM" id="SSF52518">
    <property type="entry name" value="Thiamin diphosphate-binding fold (THDP-binding)"/>
    <property type="match status" value="2"/>
</dbReference>
<evidence type="ECO:0000259" key="15">
    <source>
        <dbReference type="Pfam" id="PF02776"/>
    </source>
</evidence>
<dbReference type="InterPro" id="IPR012000">
    <property type="entry name" value="Thiamin_PyroP_enz_cen_dom"/>
</dbReference>
<dbReference type="Pfam" id="PF02776">
    <property type="entry name" value="TPP_enzyme_N"/>
    <property type="match status" value="1"/>
</dbReference>
<protein>
    <recommendedName>
        <fullName evidence="5">Pyruvate decarboxylase</fullName>
        <ecNumber evidence="4">4.1.1.1</ecNumber>
    </recommendedName>
</protein>
<evidence type="ECO:0000256" key="9">
    <source>
        <dbReference type="ARBA" id="ARBA00023052"/>
    </source>
</evidence>
<evidence type="ECO:0000259" key="13">
    <source>
        <dbReference type="Pfam" id="PF00205"/>
    </source>
</evidence>
<evidence type="ECO:0000256" key="1">
    <source>
        <dbReference type="ARBA" id="ARBA00001041"/>
    </source>
</evidence>
<evidence type="ECO:0000256" key="12">
    <source>
        <dbReference type="RuleBase" id="RU362132"/>
    </source>
</evidence>
<dbReference type="Proteomes" id="UP001301958">
    <property type="component" value="Unassembled WGS sequence"/>
</dbReference>
<comment type="similarity">
    <text evidence="3 12">Belongs to the TPP enzyme family.</text>
</comment>
<evidence type="ECO:0000256" key="7">
    <source>
        <dbReference type="ARBA" id="ARBA00022793"/>
    </source>
</evidence>
<evidence type="ECO:0000256" key="5">
    <source>
        <dbReference type="ARBA" id="ARBA00014422"/>
    </source>
</evidence>
<dbReference type="FunFam" id="3.40.50.970:FF:000024">
    <property type="entry name" value="Pyruvate decarboxylase isozyme"/>
    <property type="match status" value="1"/>
</dbReference>
<sequence>MLKTTEILIGDYLFLRLKQLGIETVFGVPGDYELALLDLVEPLGLKWIGTPNELIGAYAADGYARINGAGALVTTFGPGELSALCGIGGSYCESVPIVHIVGYPKISLQKTDKILHHTLGDGRYDRYQKISSELSCATTVLDDYLTAASEIDRVLTAMMYHSKPGYIGISEDIAYAKIPSSSLNTPIPRTLSPPAPEVQAPALSAIINTLQSSKVPVLMIDGGAARSSWAQYVNPLINTLKIPFFVTGMGKGIADESSPYYQGCYAGDGSYPATVIDAVEAADCILWLGNFPADFNTGMFTQRLTNKTIIDLQRFSLSVNDTKYDNAPITFILPSLTKSLPPLPSLPSTPLSLSLPPLPSTSSPITHDLFFPLLSPFLRPTDIIITETGTVQVGITLTHLPPNSLAWTQQVYGSIGYAAAAAAGASVAALHPTSAHNRIVLITGEGSLQLSIQSLSLFRRVGVPVVVFILNNKGYTIERFFRGWEAGYNDVADWDYLKLFEGFAPATEGEKEERELLFKGYRVKTLGELEDFLGDGEKLLLGKKATCVEVIVGKEDAVEPLKRTFKSASEGGGK</sequence>
<feature type="domain" description="Thiamine pyrophosphate enzyme central" evidence="13">
    <location>
        <begin position="204"/>
        <end position="320"/>
    </location>
</feature>
<keyword evidence="10" id="KW-0456">Lyase</keyword>
<keyword evidence="8 11" id="KW-0460">Magnesium</keyword>
<dbReference type="InterPro" id="IPR012001">
    <property type="entry name" value="Thiamin_PyroP_enz_TPP-bd_dom"/>
</dbReference>
<evidence type="ECO:0000313" key="16">
    <source>
        <dbReference type="EMBL" id="KAK4228138.1"/>
    </source>
</evidence>
<dbReference type="PANTHER" id="PTHR43452:SF30">
    <property type="entry name" value="PYRUVATE DECARBOXYLASE ISOZYME 1-RELATED"/>
    <property type="match status" value="1"/>
</dbReference>
<dbReference type="GO" id="GO:0005634">
    <property type="term" value="C:nucleus"/>
    <property type="evidence" value="ECO:0007669"/>
    <property type="project" value="TreeGrafter"/>
</dbReference>
<name>A0AAN7H025_9PEZI</name>
<proteinExistence type="inferred from homology"/>
<comment type="caution">
    <text evidence="16">The sequence shown here is derived from an EMBL/GenBank/DDBJ whole genome shotgun (WGS) entry which is preliminary data.</text>
</comment>
<feature type="binding site" evidence="11">
    <location>
        <position position="472"/>
    </location>
    <ligand>
        <name>Mg(2+)</name>
        <dbReference type="ChEBI" id="CHEBI:18420"/>
    </ligand>
</feature>
<evidence type="ECO:0000256" key="8">
    <source>
        <dbReference type="ARBA" id="ARBA00022842"/>
    </source>
</evidence>
<feature type="domain" description="Thiamine pyrophosphate enzyme N-terminal TPP-binding" evidence="15">
    <location>
        <begin position="10"/>
        <end position="112"/>
    </location>
</feature>
<dbReference type="InterPro" id="IPR047213">
    <property type="entry name" value="TPP_PYR_PDC_IPDC-like"/>
</dbReference>
<gene>
    <name evidence="16" type="ORF">QBC38DRAFT_362504</name>
</gene>
<evidence type="ECO:0000256" key="11">
    <source>
        <dbReference type="PIRSR" id="PIRSR036565-2"/>
    </source>
</evidence>
<dbReference type="Gene3D" id="3.40.50.970">
    <property type="match status" value="2"/>
</dbReference>
<dbReference type="Pfam" id="PF02775">
    <property type="entry name" value="TPP_enzyme_C"/>
    <property type="match status" value="1"/>
</dbReference>
<keyword evidence="9 12" id="KW-0786">Thiamine pyrophosphate</keyword>
<keyword evidence="17" id="KW-1185">Reference proteome</keyword>
<evidence type="ECO:0000256" key="4">
    <source>
        <dbReference type="ARBA" id="ARBA00013202"/>
    </source>
</evidence>
<dbReference type="GO" id="GO:0030976">
    <property type="term" value="F:thiamine pyrophosphate binding"/>
    <property type="evidence" value="ECO:0007669"/>
    <property type="project" value="InterPro"/>
</dbReference>
<comment type="cofactor">
    <cofactor evidence="11">
        <name>Mg(2+)</name>
        <dbReference type="ChEBI" id="CHEBI:18420"/>
    </cofactor>
    <text evidence="11">Binds 1 Mg(2+) per subunit.</text>
</comment>
<dbReference type="InterPro" id="IPR012110">
    <property type="entry name" value="PDC/IPDC-like"/>
</dbReference>
<dbReference type="GO" id="GO:0004737">
    <property type="term" value="F:pyruvate decarboxylase activity"/>
    <property type="evidence" value="ECO:0007669"/>
    <property type="project" value="UniProtKB-EC"/>
</dbReference>
<reference evidence="16" key="1">
    <citation type="journal article" date="2023" name="Mol. Phylogenet. Evol.">
        <title>Genome-scale phylogeny and comparative genomics of the fungal order Sordariales.</title>
        <authorList>
            <person name="Hensen N."/>
            <person name="Bonometti L."/>
            <person name="Westerberg I."/>
            <person name="Brannstrom I.O."/>
            <person name="Guillou S."/>
            <person name="Cros-Aarteil S."/>
            <person name="Calhoun S."/>
            <person name="Haridas S."/>
            <person name="Kuo A."/>
            <person name="Mondo S."/>
            <person name="Pangilinan J."/>
            <person name="Riley R."/>
            <person name="LaButti K."/>
            <person name="Andreopoulos B."/>
            <person name="Lipzen A."/>
            <person name="Chen C."/>
            <person name="Yan M."/>
            <person name="Daum C."/>
            <person name="Ng V."/>
            <person name="Clum A."/>
            <person name="Steindorff A."/>
            <person name="Ohm R.A."/>
            <person name="Martin F."/>
            <person name="Silar P."/>
            <person name="Natvig D.O."/>
            <person name="Lalanne C."/>
            <person name="Gautier V."/>
            <person name="Ament-Velasquez S.L."/>
            <person name="Kruys A."/>
            <person name="Hutchinson M.I."/>
            <person name="Powell A.J."/>
            <person name="Barry K."/>
            <person name="Miller A.N."/>
            <person name="Grigoriev I.V."/>
            <person name="Debuchy R."/>
            <person name="Gladieux P."/>
            <person name="Hiltunen Thoren M."/>
            <person name="Johannesson H."/>
        </authorList>
    </citation>
    <scope>NUCLEOTIDE SEQUENCE</scope>
    <source>
        <strain evidence="16">CBS 990.96</strain>
    </source>
</reference>
<dbReference type="PANTHER" id="PTHR43452">
    <property type="entry name" value="PYRUVATE DECARBOXYLASE"/>
    <property type="match status" value="1"/>
</dbReference>
<dbReference type="FunFam" id="3.40.50.970:FF:000019">
    <property type="entry name" value="Pyruvate decarboxylase isozyme"/>
    <property type="match status" value="1"/>
</dbReference>
<evidence type="ECO:0000256" key="2">
    <source>
        <dbReference type="ARBA" id="ARBA00001964"/>
    </source>
</evidence>
<dbReference type="GO" id="GO:0000287">
    <property type="term" value="F:magnesium ion binding"/>
    <property type="evidence" value="ECO:0007669"/>
    <property type="project" value="InterPro"/>
</dbReference>
<keyword evidence="6 11" id="KW-0479">Metal-binding</keyword>
<dbReference type="InterPro" id="IPR029035">
    <property type="entry name" value="DHS-like_NAD/FAD-binding_dom"/>
</dbReference>
<dbReference type="Gene3D" id="3.40.50.1220">
    <property type="entry name" value="TPP-binding domain"/>
    <property type="match status" value="1"/>
</dbReference>
<dbReference type="PIRSF" id="PIRSF036565">
    <property type="entry name" value="Pyruvt_ip_decrb"/>
    <property type="match status" value="1"/>
</dbReference>
<organism evidence="16 17">
    <name type="scientific">Podospora fimiseda</name>
    <dbReference type="NCBI Taxonomy" id="252190"/>
    <lineage>
        <taxon>Eukaryota</taxon>
        <taxon>Fungi</taxon>
        <taxon>Dikarya</taxon>
        <taxon>Ascomycota</taxon>
        <taxon>Pezizomycotina</taxon>
        <taxon>Sordariomycetes</taxon>
        <taxon>Sordariomycetidae</taxon>
        <taxon>Sordariales</taxon>
        <taxon>Podosporaceae</taxon>
        <taxon>Podospora</taxon>
    </lineage>
</organism>
<evidence type="ECO:0000256" key="3">
    <source>
        <dbReference type="ARBA" id="ARBA00007812"/>
    </source>
</evidence>
<dbReference type="Pfam" id="PF00205">
    <property type="entry name" value="TPP_enzyme_M"/>
    <property type="match status" value="1"/>
</dbReference>
<dbReference type="InterPro" id="IPR029061">
    <property type="entry name" value="THDP-binding"/>
</dbReference>
<dbReference type="GO" id="GO:0000949">
    <property type="term" value="P:aromatic amino acid family catabolic process to alcohol via Ehrlich pathway"/>
    <property type="evidence" value="ECO:0007669"/>
    <property type="project" value="TreeGrafter"/>
</dbReference>
<evidence type="ECO:0000256" key="10">
    <source>
        <dbReference type="ARBA" id="ARBA00023239"/>
    </source>
</evidence>
<dbReference type="AlphaFoldDB" id="A0AAN7H025"/>